<organism evidence="2 3">
    <name type="scientific">Phytophthora boehmeriae</name>
    <dbReference type="NCBI Taxonomy" id="109152"/>
    <lineage>
        <taxon>Eukaryota</taxon>
        <taxon>Sar</taxon>
        <taxon>Stramenopiles</taxon>
        <taxon>Oomycota</taxon>
        <taxon>Peronosporomycetes</taxon>
        <taxon>Peronosporales</taxon>
        <taxon>Peronosporaceae</taxon>
        <taxon>Phytophthora</taxon>
    </lineage>
</organism>
<evidence type="ECO:0000313" key="3">
    <source>
        <dbReference type="Proteomes" id="UP000693981"/>
    </source>
</evidence>
<proteinExistence type="predicted"/>
<dbReference type="SMART" id="SM00320">
    <property type="entry name" value="WD40"/>
    <property type="match status" value="2"/>
</dbReference>
<dbReference type="PROSITE" id="PS50294">
    <property type="entry name" value="WD_REPEATS_REGION"/>
    <property type="match status" value="2"/>
</dbReference>
<dbReference type="PROSITE" id="PS50082">
    <property type="entry name" value="WD_REPEATS_2"/>
    <property type="match status" value="3"/>
</dbReference>
<dbReference type="OrthoDB" id="10264376at2759"/>
<dbReference type="InterPro" id="IPR001680">
    <property type="entry name" value="WD40_rpt"/>
</dbReference>
<dbReference type="Proteomes" id="UP000693981">
    <property type="component" value="Unassembled WGS sequence"/>
</dbReference>
<dbReference type="PANTHER" id="PTHR19879">
    <property type="entry name" value="TRANSCRIPTION INITIATION FACTOR TFIID"/>
    <property type="match status" value="1"/>
</dbReference>
<comment type="caution">
    <text evidence="2">The sequence shown here is derived from an EMBL/GenBank/DDBJ whole genome shotgun (WGS) entry which is preliminary data.</text>
</comment>
<sequence>MGGINTVALSADQRLVLSAGQEKRISYWDLRIDTPVNVIQKAHDEEATCIAVAHSLAIFATGGNDRLVKLWDFNSSQLIMDGLGHSGNVRGLAFSPDDRQLVSVGDDGCVFVWNVYTEQ</sequence>
<feature type="repeat" description="WD" evidence="1">
    <location>
        <begin position="1"/>
        <end position="38"/>
    </location>
</feature>
<evidence type="ECO:0000313" key="2">
    <source>
        <dbReference type="EMBL" id="KAG7401997.1"/>
    </source>
</evidence>
<gene>
    <name evidence="2" type="ORF">PHYBOEH_008518</name>
</gene>
<feature type="repeat" description="WD" evidence="1">
    <location>
        <begin position="40"/>
        <end position="81"/>
    </location>
</feature>
<reference evidence="2" key="1">
    <citation type="submission" date="2021-02" db="EMBL/GenBank/DDBJ databases">
        <authorList>
            <person name="Palmer J.M."/>
        </authorList>
    </citation>
    <scope>NUCLEOTIDE SEQUENCE</scope>
    <source>
        <strain evidence="2">SCRP23</strain>
    </source>
</reference>
<dbReference type="PROSITE" id="PS00678">
    <property type="entry name" value="WD_REPEATS_1"/>
    <property type="match status" value="1"/>
</dbReference>
<evidence type="ECO:0000256" key="1">
    <source>
        <dbReference type="PROSITE-ProRule" id="PRU00221"/>
    </source>
</evidence>
<name>A0A8T1X771_9STRA</name>
<dbReference type="Pfam" id="PF00400">
    <property type="entry name" value="WD40"/>
    <property type="match status" value="3"/>
</dbReference>
<keyword evidence="1" id="KW-0853">WD repeat</keyword>
<protein>
    <submittedName>
        <fullName evidence="2">Uncharacterized protein</fullName>
    </submittedName>
</protein>
<dbReference type="PANTHER" id="PTHR19879:SF9">
    <property type="entry name" value="TRANSCRIPTION INITIATION FACTOR TFIID SUBUNIT 5"/>
    <property type="match status" value="1"/>
</dbReference>
<feature type="repeat" description="WD" evidence="1">
    <location>
        <begin position="82"/>
        <end position="119"/>
    </location>
</feature>
<dbReference type="AlphaFoldDB" id="A0A8T1X771"/>
<dbReference type="InterPro" id="IPR019775">
    <property type="entry name" value="WD40_repeat_CS"/>
</dbReference>
<dbReference type="EMBL" id="JAGDFL010000005">
    <property type="protein sequence ID" value="KAG7401997.1"/>
    <property type="molecule type" value="Genomic_DNA"/>
</dbReference>
<keyword evidence="3" id="KW-1185">Reference proteome</keyword>
<accession>A0A8T1X771</accession>